<reference evidence="3" key="1">
    <citation type="journal article" date="2013" name="Nat. Commun.">
        <title>Whole-genome sequencing of Oryza brachyantha reveals mechanisms underlying Oryza genome evolution.</title>
        <authorList>
            <person name="Chen J."/>
            <person name="Huang Q."/>
            <person name="Gao D."/>
            <person name="Wang J."/>
            <person name="Lang Y."/>
            <person name="Liu T."/>
            <person name="Li B."/>
            <person name="Bai Z."/>
            <person name="Luis Goicoechea J."/>
            <person name="Liang C."/>
            <person name="Chen C."/>
            <person name="Zhang W."/>
            <person name="Sun S."/>
            <person name="Liao Y."/>
            <person name="Zhang X."/>
            <person name="Yang L."/>
            <person name="Song C."/>
            <person name="Wang M."/>
            <person name="Shi J."/>
            <person name="Liu G."/>
            <person name="Liu J."/>
            <person name="Zhou H."/>
            <person name="Zhou W."/>
            <person name="Yu Q."/>
            <person name="An N."/>
            <person name="Chen Y."/>
            <person name="Cai Q."/>
            <person name="Wang B."/>
            <person name="Liu B."/>
            <person name="Min J."/>
            <person name="Huang Y."/>
            <person name="Wu H."/>
            <person name="Li Z."/>
            <person name="Zhang Y."/>
            <person name="Yin Y."/>
            <person name="Song W."/>
            <person name="Jiang J."/>
            <person name="Jackson S.A."/>
            <person name="Wing R.A."/>
            <person name="Wang J."/>
            <person name="Chen M."/>
        </authorList>
    </citation>
    <scope>NUCLEOTIDE SEQUENCE [LARGE SCALE GENOMIC DNA]</scope>
    <source>
        <strain evidence="3">cv. IRGC 101232</strain>
    </source>
</reference>
<dbReference type="Pfam" id="PF03492">
    <property type="entry name" value="Methyltransf_7"/>
    <property type="match status" value="1"/>
</dbReference>
<dbReference type="InterPro" id="IPR029063">
    <property type="entry name" value="SAM-dependent_MTases_sf"/>
</dbReference>
<dbReference type="GO" id="GO:0008168">
    <property type="term" value="F:methyltransferase activity"/>
    <property type="evidence" value="ECO:0007669"/>
    <property type="project" value="InterPro"/>
</dbReference>
<dbReference type="EnsemblPlants" id="OB04G35720.1">
    <property type="protein sequence ID" value="OB04G35720.1"/>
    <property type="gene ID" value="OB04G35720"/>
</dbReference>
<keyword evidence="4" id="KW-1185">Reference proteome</keyword>
<dbReference type="PANTHER" id="PTHR31009">
    <property type="entry name" value="S-ADENOSYL-L-METHIONINE:CARBOXYL METHYLTRANSFERASE FAMILY PROTEIN"/>
    <property type="match status" value="1"/>
</dbReference>
<dbReference type="Gene3D" id="3.40.50.150">
    <property type="entry name" value="Vaccinia Virus protein VP39"/>
    <property type="match status" value="1"/>
</dbReference>
<dbReference type="Gene3D" id="1.10.1200.270">
    <property type="entry name" value="Methyltransferase, alpha-helical capping domain"/>
    <property type="match status" value="1"/>
</dbReference>
<dbReference type="GO" id="GO:0046872">
    <property type="term" value="F:metal ion binding"/>
    <property type="evidence" value="ECO:0007669"/>
    <property type="project" value="UniProtKB-KW"/>
</dbReference>
<name>J3M2E7_ORYBR</name>
<dbReference type="OMA" id="EMRVHIH"/>
<keyword evidence="2" id="KW-0460">Magnesium</keyword>
<dbReference type="HOGENOM" id="CLU_019628_1_1_1"/>
<evidence type="ECO:0000256" key="1">
    <source>
        <dbReference type="ARBA" id="ARBA00022723"/>
    </source>
</evidence>
<protein>
    <recommendedName>
        <fullName evidence="5">Jasmonate O-methyltransferase</fullName>
    </recommendedName>
</protein>
<proteinExistence type="predicted"/>
<organism evidence="3">
    <name type="scientific">Oryza brachyantha</name>
    <name type="common">malo sina</name>
    <dbReference type="NCBI Taxonomy" id="4533"/>
    <lineage>
        <taxon>Eukaryota</taxon>
        <taxon>Viridiplantae</taxon>
        <taxon>Streptophyta</taxon>
        <taxon>Embryophyta</taxon>
        <taxon>Tracheophyta</taxon>
        <taxon>Spermatophyta</taxon>
        <taxon>Magnoliopsida</taxon>
        <taxon>Liliopsida</taxon>
        <taxon>Poales</taxon>
        <taxon>Poaceae</taxon>
        <taxon>BOP clade</taxon>
        <taxon>Oryzoideae</taxon>
        <taxon>Oryzeae</taxon>
        <taxon>Oryzinae</taxon>
        <taxon>Oryza</taxon>
    </lineage>
</organism>
<accession>J3M2E7</accession>
<evidence type="ECO:0000313" key="4">
    <source>
        <dbReference type="Proteomes" id="UP000006038"/>
    </source>
</evidence>
<dbReference type="InterPro" id="IPR042086">
    <property type="entry name" value="MeTrfase_capping"/>
</dbReference>
<dbReference type="Gramene" id="OB04G35720.1">
    <property type="protein sequence ID" value="OB04G35720.1"/>
    <property type="gene ID" value="OB04G35720"/>
</dbReference>
<dbReference type="InterPro" id="IPR005299">
    <property type="entry name" value="MeTrfase_7"/>
</dbReference>
<evidence type="ECO:0000256" key="2">
    <source>
        <dbReference type="ARBA" id="ARBA00022842"/>
    </source>
</evidence>
<evidence type="ECO:0008006" key="5">
    <source>
        <dbReference type="Google" id="ProtNLM"/>
    </source>
</evidence>
<dbReference type="SUPFAM" id="SSF53335">
    <property type="entry name" value="S-adenosyl-L-methionine-dependent methyltransferases"/>
    <property type="match status" value="1"/>
</dbReference>
<dbReference type="AlphaFoldDB" id="J3M2E7"/>
<dbReference type="eggNOG" id="ENOG502QQYU">
    <property type="taxonomic scope" value="Eukaryota"/>
</dbReference>
<evidence type="ECO:0000313" key="3">
    <source>
        <dbReference type="EnsemblPlants" id="OB04G35720.1"/>
    </source>
</evidence>
<sequence length="333" mass="36037">MLPALKETLDRVQLPRRRRPAEKLLLTAADLGCACGLNTLVIADTIVQHMTRMCGASCSTEFCFYFSDLPGNDFNTLFQLLSQHAAAAAGYFAAAVPGSFHDRLFPERSINVFTSTFCLQWLSQVPEGVADKQSPAYNKGKVFVHGASDATGAAYRWQFHSDMARFLRCRAAELSSGGAMFLVCLGRPSSVSSTDQGGAQLLYGAMFEDAWNDLVDGEVIDGEKMDGFNVPAYAATLEEFREAVDADGSFEINRLELAMGNPIVADGPDGPRAVGRTVANYVRSLLGPLVVAHVGGAVADELFVRMQGHAEARAQELVEKMRFPHIVCSLTLA</sequence>
<keyword evidence="1" id="KW-0479">Metal-binding</keyword>
<reference evidence="3" key="2">
    <citation type="submission" date="2013-04" db="UniProtKB">
        <authorList>
            <consortium name="EnsemblPlants"/>
        </authorList>
    </citation>
    <scope>IDENTIFICATION</scope>
</reference>
<dbReference type="Proteomes" id="UP000006038">
    <property type="component" value="Chromosome 4"/>
</dbReference>